<dbReference type="Bgee" id="ENSLACG00000000034">
    <property type="expression patterns" value="Expressed in muscle tissue and 4 other cell types or tissues"/>
</dbReference>
<evidence type="ECO:0000313" key="7">
    <source>
        <dbReference type="Proteomes" id="UP000008672"/>
    </source>
</evidence>
<dbReference type="CTD" id="79145"/>
<sequence>MMSRNVQKLRDQDINPCIAETDASRRCLDENNYDKAMCSLYFLKYKNCRKFWHNVMMQRRRDGVTPNMPTVEERKNILEAMGTVPY</sequence>
<dbReference type="GO" id="GO:0033108">
    <property type="term" value="P:mitochondrial respiratory chain complex assembly"/>
    <property type="evidence" value="ECO:0007669"/>
    <property type="project" value="TreeGrafter"/>
</dbReference>
<dbReference type="PROSITE" id="PS51808">
    <property type="entry name" value="CHCH"/>
    <property type="match status" value="1"/>
</dbReference>
<dbReference type="FunCoup" id="H2ZRL9">
    <property type="interactions" value="146"/>
</dbReference>
<keyword evidence="7" id="KW-1185">Reference proteome</keyword>
<dbReference type="KEGG" id="lcm:102359030"/>
<dbReference type="SUPFAM" id="SSF47072">
    <property type="entry name" value="Cysteine alpha-hairpin motif"/>
    <property type="match status" value="1"/>
</dbReference>
<dbReference type="GeneID" id="102359030"/>
<reference evidence="6" key="3">
    <citation type="submission" date="2025-09" db="UniProtKB">
        <authorList>
            <consortium name="Ensembl"/>
        </authorList>
    </citation>
    <scope>IDENTIFICATION</scope>
</reference>
<keyword evidence="2" id="KW-0496">Mitochondrion</keyword>
<keyword evidence="3" id="KW-1015">Disulfide bond</keyword>
<dbReference type="InterPro" id="IPR009069">
    <property type="entry name" value="Cys_alpha_HP_mot_SF"/>
</dbReference>
<reference evidence="6" key="2">
    <citation type="submission" date="2025-08" db="UniProtKB">
        <authorList>
            <consortium name="Ensembl"/>
        </authorList>
    </citation>
    <scope>IDENTIFICATION</scope>
</reference>
<organism evidence="6 7">
    <name type="scientific">Latimeria chalumnae</name>
    <name type="common">Coelacanth</name>
    <dbReference type="NCBI Taxonomy" id="7897"/>
    <lineage>
        <taxon>Eukaryota</taxon>
        <taxon>Metazoa</taxon>
        <taxon>Chordata</taxon>
        <taxon>Craniata</taxon>
        <taxon>Vertebrata</taxon>
        <taxon>Euteleostomi</taxon>
        <taxon>Coelacanthiformes</taxon>
        <taxon>Coelacanthidae</taxon>
        <taxon>Latimeria</taxon>
    </lineage>
</organism>
<dbReference type="GO" id="GO:0005758">
    <property type="term" value="C:mitochondrial intermembrane space"/>
    <property type="evidence" value="ECO:0007669"/>
    <property type="project" value="UniProtKB-SubCell"/>
</dbReference>
<gene>
    <name evidence="6" type="primary">CHCHD7</name>
</gene>
<reference evidence="7" key="1">
    <citation type="submission" date="2011-08" db="EMBL/GenBank/DDBJ databases">
        <title>The draft genome of Latimeria chalumnae.</title>
        <authorList>
            <person name="Di Palma F."/>
            <person name="Alfoldi J."/>
            <person name="Johnson J."/>
            <person name="Berlin A."/>
            <person name="Gnerre S."/>
            <person name="Jaffe D."/>
            <person name="MacCallum I."/>
            <person name="Young S."/>
            <person name="Walker B.J."/>
            <person name="Lander E."/>
            <person name="Lindblad-Toh K."/>
        </authorList>
    </citation>
    <scope>NUCLEOTIDE SEQUENCE [LARGE SCALE GENOMIC DNA]</scope>
    <source>
        <strain evidence="7">Wild caught</strain>
    </source>
</reference>
<dbReference type="OrthoDB" id="9971592at2759"/>
<dbReference type="Ensembl" id="ENSLACT00000000041.1">
    <property type="protein sequence ID" value="ENSLACP00000000040.1"/>
    <property type="gene ID" value="ENSLACG00000000034.1"/>
</dbReference>
<evidence type="ECO:0000256" key="4">
    <source>
        <dbReference type="ARBA" id="ARBA00038205"/>
    </source>
</evidence>
<dbReference type="OMA" id="QELSYKC"/>
<accession>H2ZRL9</accession>
<dbReference type="InterPro" id="IPR048280">
    <property type="entry name" value="COX6B-like"/>
</dbReference>
<dbReference type="AlphaFoldDB" id="H2ZRL9"/>
<evidence type="ECO:0000256" key="5">
    <source>
        <dbReference type="ARBA" id="ARBA00039509"/>
    </source>
</evidence>
<dbReference type="STRING" id="7897.ENSLACP00000000040"/>
<name>H2ZRL9_LATCH</name>
<evidence type="ECO:0000313" key="6">
    <source>
        <dbReference type="Ensembl" id="ENSLACP00000000040.1"/>
    </source>
</evidence>
<dbReference type="PANTHER" id="PTHR46811:SF1">
    <property type="entry name" value="COILED-COIL-HELIX-COILED-COIL-HELIX DOMAIN-CONTAINING PROTEIN 7"/>
    <property type="match status" value="1"/>
</dbReference>
<comment type="similarity">
    <text evidence="4">Belongs to the CHCHD7 family.</text>
</comment>
<proteinExistence type="inferred from homology"/>
<dbReference type="RefSeq" id="XP_005993481.1">
    <property type="nucleotide sequence ID" value="XM_005993419.3"/>
</dbReference>
<dbReference type="RefSeq" id="XP_014342382.1">
    <property type="nucleotide sequence ID" value="XM_014486896.2"/>
</dbReference>
<dbReference type="InterPro" id="IPR051040">
    <property type="entry name" value="COX23"/>
</dbReference>
<dbReference type="Pfam" id="PF02297">
    <property type="entry name" value="COX6B"/>
    <property type="match status" value="1"/>
</dbReference>
<dbReference type="EMBL" id="AFYH01047136">
    <property type="status" value="NOT_ANNOTATED_CDS"/>
    <property type="molecule type" value="Genomic_DNA"/>
</dbReference>
<dbReference type="GeneTree" id="ENSGT00390000001029"/>
<dbReference type="HOGENOM" id="CLU_175044_1_0_1"/>
<dbReference type="RefSeq" id="XP_014342379.1">
    <property type="nucleotide sequence ID" value="XM_014486893.2"/>
</dbReference>
<protein>
    <recommendedName>
        <fullName evidence="5">Coiled-coil-helix-coiled-coil-helix domain-containing protein 7</fullName>
    </recommendedName>
</protein>
<dbReference type="PANTHER" id="PTHR46811">
    <property type="entry name" value="COILED-COIL-HELIX-COILED-COIL-HELIX DOMAIN-CONTAINING PROTEIN 7"/>
    <property type="match status" value="1"/>
</dbReference>
<evidence type="ECO:0000256" key="3">
    <source>
        <dbReference type="ARBA" id="ARBA00023157"/>
    </source>
</evidence>
<dbReference type="InParanoid" id="H2ZRL9"/>
<comment type="subcellular location">
    <subcellularLocation>
        <location evidence="1">Mitochondrion intermembrane space</location>
    </subcellularLocation>
</comment>
<dbReference type="eggNOG" id="KOG4618">
    <property type="taxonomic scope" value="Eukaryota"/>
</dbReference>
<dbReference type="Proteomes" id="UP000008672">
    <property type="component" value="Unassembled WGS sequence"/>
</dbReference>
<evidence type="ECO:0000256" key="2">
    <source>
        <dbReference type="ARBA" id="ARBA00023128"/>
    </source>
</evidence>
<evidence type="ECO:0000256" key="1">
    <source>
        <dbReference type="ARBA" id="ARBA00004569"/>
    </source>
</evidence>